<comment type="caution">
    <text evidence="1">The sequence shown here is derived from an EMBL/GenBank/DDBJ whole genome shotgun (WGS) entry which is preliminary data.</text>
</comment>
<name>A0ACA9PB15_9GLOM</name>
<keyword evidence="2" id="KW-1185">Reference proteome</keyword>
<evidence type="ECO:0000313" key="2">
    <source>
        <dbReference type="Proteomes" id="UP000789702"/>
    </source>
</evidence>
<gene>
    <name evidence="1" type="ORF">DHETER_LOCUS11739</name>
</gene>
<feature type="non-terminal residue" evidence="1">
    <location>
        <position position="1"/>
    </location>
</feature>
<dbReference type="Proteomes" id="UP000789702">
    <property type="component" value="Unassembled WGS sequence"/>
</dbReference>
<accession>A0ACA9PB15</accession>
<reference evidence="1" key="1">
    <citation type="submission" date="2021-06" db="EMBL/GenBank/DDBJ databases">
        <authorList>
            <person name="Kallberg Y."/>
            <person name="Tangrot J."/>
            <person name="Rosling A."/>
        </authorList>
    </citation>
    <scope>NUCLEOTIDE SEQUENCE</scope>
    <source>
        <strain evidence="1">IL203A</strain>
    </source>
</reference>
<protein>
    <submittedName>
        <fullName evidence="1">645_t:CDS:1</fullName>
    </submittedName>
</protein>
<dbReference type="EMBL" id="CAJVPU010026646">
    <property type="protein sequence ID" value="CAG8700718.1"/>
    <property type="molecule type" value="Genomic_DNA"/>
</dbReference>
<feature type="non-terminal residue" evidence="1">
    <location>
        <position position="47"/>
    </location>
</feature>
<organism evidence="1 2">
    <name type="scientific">Dentiscutata heterogama</name>
    <dbReference type="NCBI Taxonomy" id="1316150"/>
    <lineage>
        <taxon>Eukaryota</taxon>
        <taxon>Fungi</taxon>
        <taxon>Fungi incertae sedis</taxon>
        <taxon>Mucoromycota</taxon>
        <taxon>Glomeromycotina</taxon>
        <taxon>Glomeromycetes</taxon>
        <taxon>Diversisporales</taxon>
        <taxon>Gigasporaceae</taxon>
        <taxon>Dentiscutata</taxon>
    </lineage>
</organism>
<evidence type="ECO:0000313" key="1">
    <source>
        <dbReference type="EMBL" id="CAG8700718.1"/>
    </source>
</evidence>
<proteinExistence type="predicted"/>
<sequence>FFFVTTFSQEELVPVRQIYSLPLELKKVRHNKLIVDIKWDGKNETED</sequence>